<keyword evidence="1" id="KW-0547">Nucleotide-binding</keyword>
<dbReference type="InterPro" id="IPR050107">
    <property type="entry name" value="ABC_carbohydrate_import_ATPase"/>
</dbReference>
<dbReference type="PROSITE" id="PS50893">
    <property type="entry name" value="ABC_TRANSPORTER_2"/>
    <property type="match status" value="2"/>
</dbReference>
<feature type="domain" description="ABC transporter" evidence="3">
    <location>
        <begin position="8"/>
        <end position="252"/>
    </location>
</feature>
<dbReference type="GO" id="GO:0016887">
    <property type="term" value="F:ATP hydrolysis activity"/>
    <property type="evidence" value="ECO:0007669"/>
    <property type="project" value="InterPro"/>
</dbReference>
<dbReference type="Gene3D" id="3.40.50.300">
    <property type="entry name" value="P-loop containing nucleotide triphosphate hydrolases"/>
    <property type="match status" value="2"/>
</dbReference>
<dbReference type="Pfam" id="PF00005">
    <property type="entry name" value="ABC_tran"/>
    <property type="match status" value="2"/>
</dbReference>
<evidence type="ECO:0000259" key="3">
    <source>
        <dbReference type="PROSITE" id="PS50893"/>
    </source>
</evidence>
<name>A0A7W5GEN0_9MICO</name>
<dbReference type="GO" id="GO:0005524">
    <property type="term" value="F:ATP binding"/>
    <property type="evidence" value="ECO:0007669"/>
    <property type="project" value="UniProtKB-KW"/>
</dbReference>
<keyword evidence="2 4" id="KW-0067">ATP-binding</keyword>
<feature type="domain" description="ABC transporter" evidence="3">
    <location>
        <begin position="265"/>
        <end position="507"/>
    </location>
</feature>
<reference evidence="4 5" key="1">
    <citation type="submission" date="2020-08" db="EMBL/GenBank/DDBJ databases">
        <title>Genomic Encyclopedia of Type Strains, Phase III (KMG-III): the genomes of soil and plant-associated and newly described type strains.</title>
        <authorList>
            <person name="Whitman W."/>
        </authorList>
    </citation>
    <scope>NUCLEOTIDE SEQUENCE [LARGE SCALE GENOMIC DNA]</scope>
    <source>
        <strain evidence="4 5">CECT 8356</strain>
    </source>
</reference>
<evidence type="ECO:0000256" key="2">
    <source>
        <dbReference type="ARBA" id="ARBA00022840"/>
    </source>
</evidence>
<dbReference type="CDD" id="cd03216">
    <property type="entry name" value="ABC_Carb_Monos_I"/>
    <property type="match status" value="1"/>
</dbReference>
<accession>A0A7W5GEN0</accession>
<dbReference type="RefSeq" id="WP_183418638.1">
    <property type="nucleotide sequence ID" value="NZ_JACHXY010000001.1"/>
</dbReference>
<dbReference type="PANTHER" id="PTHR43790">
    <property type="entry name" value="CARBOHYDRATE TRANSPORT ATP-BINDING PROTEIN MG119-RELATED"/>
    <property type="match status" value="1"/>
</dbReference>
<proteinExistence type="predicted"/>
<comment type="caution">
    <text evidence="4">The sequence shown here is derived from an EMBL/GenBank/DDBJ whole genome shotgun (WGS) entry which is preliminary data.</text>
</comment>
<dbReference type="EMBL" id="JACHXY010000001">
    <property type="protein sequence ID" value="MBB3157196.1"/>
    <property type="molecule type" value="Genomic_DNA"/>
</dbReference>
<dbReference type="PROSITE" id="PS00211">
    <property type="entry name" value="ABC_TRANSPORTER_1"/>
    <property type="match status" value="1"/>
</dbReference>
<sequence length="508" mass="54881">MTEQTPVIALKDIRISFGAVAAVKGVSLEIAPGQVVGLIGENGAGKSTLLKIITGIHQPDGGTIEVNGAPVRFRGPRDAIAAGVGVVHQEQSLFTNLSVAENVEMNTKPGKGGVGRAGFYRWGRLNRDAAETLAKIGSKLDPRTKVGDLSFVDRQMVEIARAIRVQTRDGGQPLVILDEPTSVLERTETAILEREIGKLREVGSVIFVSHRLDEVMRICDRVLVMRDGELIADRPVQDVTEAELFRLMVGREARAESRERHAPAADERPVLEVRGLSRRGEYDDVSFRVFAGRLTAVVGTSGSGREALSRALFGAEPFDRGQILLDGAAVSDWSIPKAVKAGVGYVPAERRVEGMVGGLTAAENLTLTHPGASSAGGVLRPGRRNKTTQEWFDALQVRPNDISLELERFSGGNQQKVVLAKWLTSQNLRLLVLDHPLRGLDPGASQIVNAQIRRACDNGTAVVLLADTLEEALEMGDDIIVMRDGEAAAHYDLVAENPSTLDLLERML</sequence>
<dbReference type="PANTHER" id="PTHR43790:SF8">
    <property type="entry name" value="SUGAR ABC TRANSPORTER ATP-BINDING PROTEIN"/>
    <property type="match status" value="1"/>
</dbReference>
<dbReference type="InterPro" id="IPR017871">
    <property type="entry name" value="ABC_transporter-like_CS"/>
</dbReference>
<dbReference type="SUPFAM" id="SSF52540">
    <property type="entry name" value="P-loop containing nucleoside triphosphate hydrolases"/>
    <property type="match status" value="2"/>
</dbReference>
<dbReference type="SMART" id="SM00382">
    <property type="entry name" value="AAA"/>
    <property type="match status" value="2"/>
</dbReference>
<dbReference type="Proteomes" id="UP000543579">
    <property type="component" value="Unassembled WGS sequence"/>
</dbReference>
<evidence type="ECO:0000313" key="5">
    <source>
        <dbReference type="Proteomes" id="UP000543579"/>
    </source>
</evidence>
<dbReference type="InterPro" id="IPR003593">
    <property type="entry name" value="AAA+_ATPase"/>
</dbReference>
<dbReference type="AlphaFoldDB" id="A0A7W5GEN0"/>
<dbReference type="InterPro" id="IPR003439">
    <property type="entry name" value="ABC_transporter-like_ATP-bd"/>
</dbReference>
<evidence type="ECO:0000256" key="1">
    <source>
        <dbReference type="ARBA" id="ARBA00022741"/>
    </source>
</evidence>
<dbReference type="InterPro" id="IPR027417">
    <property type="entry name" value="P-loop_NTPase"/>
</dbReference>
<organism evidence="4 5">
    <name type="scientific">Microbacterium proteolyticum</name>
    <dbReference type="NCBI Taxonomy" id="1572644"/>
    <lineage>
        <taxon>Bacteria</taxon>
        <taxon>Bacillati</taxon>
        <taxon>Actinomycetota</taxon>
        <taxon>Actinomycetes</taxon>
        <taxon>Micrococcales</taxon>
        <taxon>Microbacteriaceae</taxon>
        <taxon>Microbacterium</taxon>
    </lineage>
</organism>
<dbReference type="CDD" id="cd03215">
    <property type="entry name" value="ABC_Carb_Monos_II"/>
    <property type="match status" value="1"/>
</dbReference>
<protein>
    <submittedName>
        <fullName evidence="4">Ribose transport system ATP-binding protein</fullName>
    </submittedName>
</protein>
<evidence type="ECO:0000313" key="4">
    <source>
        <dbReference type="EMBL" id="MBB3157196.1"/>
    </source>
</evidence>
<gene>
    <name evidence="4" type="ORF">FHS07_000880</name>
</gene>